<evidence type="ECO:0000313" key="1">
    <source>
        <dbReference type="EMBL" id="OGF63495.1"/>
    </source>
</evidence>
<sequence length="130" mass="15292">MENPEKIDSKKEAVKQIDHLLNDYGEYPDVRLTDAEKVDKDGILSKADPTLLKRREQWTQNKYAVTWLTAVVGFTEQFINLVPNDEERQALLKTWEFLLRKVKEEQQDKISKETVDFANKFLHDLKNSLK</sequence>
<comment type="caution">
    <text evidence="1">The sequence shown here is derived from an EMBL/GenBank/DDBJ whole genome shotgun (WGS) entry which is preliminary data.</text>
</comment>
<name>A0A1F5VJA1_9BACT</name>
<dbReference type="Proteomes" id="UP000179251">
    <property type="component" value="Unassembled WGS sequence"/>
</dbReference>
<protein>
    <submittedName>
        <fullName evidence="1">Uncharacterized protein</fullName>
    </submittedName>
</protein>
<dbReference type="STRING" id="1798325.A2834_01460"/>
<reference evidence="1 2" key="1">
    <citation type="journal article" date="2016" name="Nat. Commun.">
        <title>Thousands of microbial genomes shed light on interconnected biogeochemical processes in an aquifer system.</title>
        <authorList>
            <person name="Anantharaman K."/>
            <person name="Brown C.T."/>
            <person name="Hug L.A."/>
            <person name="Sharon I."/>
            <person name="Castelle C.J."/>
            <person name="Probst A.J."/>
            <person name="Thomas B.C."/>
            <person name="Singh A."/>
            <person name="Wilkins M.J."/>
            <person name="Karaoz U."/>
            <person name="Brodie E.L."/>
            <person name="Williams K.H."/>
            <person name="Hubbard S.S."/>
            <person name="Banfield J.F."/>
        </authorList>
    </citation>
    <scope>NUCLEOTIDE SEQUENCE [LARGE SCALE GENOMIC DNA]</scope>
</reference>
<proteinExistence type="predicted"/>
<gene>
    <name evidence="1" type="ORF">A2834_01460</name>
</gene>
<dbReference type="AlphaFoldDB" id="A0A1F5VJA1"/>
<accession>A0A1F5VJA1</accession>
<dbReference type="EMBL" id="MFHD01000002">
    <property type="protein sequence ID" value="OGF63495.1"/>
    <property type="molecule type" value="Genomic_DNA"/>
</dbReference>
<organism evidence="1 2">
    <name type="scientific">Candidatus Giovannonibacteria bacterium RIFCSPHIGHO2_01_FULL_45_23</name>
    <dbReference type="NCBI Taxonomy" id="1798325"/>
    <lineage>
        <taxon>Bacteria</taxon>
        <taxon>Candidatus Giovannoniibacteriota</taxon>
    </lineage>
</organism>
<evidence type="ECO:0000313" key="2">
    <source>
        <dbReference type="Proteomes" id="UP000179251"/>
    </source>
</evidence>